<evidence type="ECO:0000256" key="11">
    <source>
        <dbReference type="SAM" id="Phobius"/>
    </source>
</evidence>
<dbReference type="SMART" id="SM00181">
    <property type="entry name" value="EGF"/>
    <property type="match status" value="3"/>
</dbReference>
<evidence type="ECO:0000256" key="2">
    <source>
        <dbReference type="ARBA" id="ARBA00022475"/>
    </source>
</evidence>
<organism evidence="15 16">
    <name type="scientific">Catharus ustulatus</name>
    <name type="common">Russet-backed thrush</name>
    <name type="synonym">Hylocichla ustulatus</name>
    <dbReference type="NCBI Taxonomy" id="91951"/>
    <lineage>
        <taxon>Eukaryota</taxon>
        <taxon>Metazoa</taxon>
        <taxon>Chordata</taxon>
        <taxon>Craniata</taxon>
        <taxon>Vertebrata</taxon>
        <taxon>Euteleostomi</taxon>
        <taxon>Archelosauria</taxon>
        <taxon>Archosauria</taxon>
        <taxon>Dinosauria</taxon>
        <taxon>Saurischia</taxon>
        <taxon>Theropoda</taxon>
        <taxon>Coelurosauria</taxon>
        <taxon>Aves</taxon>
        <taxon>Neognathae</taxon>
        <taxon>Neoaves</taxon>
        <taxon>Telluraves</taxon>
        <taxon>Australaves</taxon>
        <taxon>Passeriformes</taxon>
        <taxon>Turdidae</taxon>
        <taxon>Catharus</taxon>
    </lineage>
</organism>
<dbReference type="InterPro" id="IPR000082">
    <property type="entry name" value="SEA_dom"/>
</dbReference>
<feature type="transmembrane region" description="Helical" evidence="11">
    <location>
        <begin position="366"/>
        <end position="389"/>
    </location>
</feature>
<evidence type="ECO:0000256" key="5">
    <source>
        <dbReference type="ARBA" id="ARBA00022737"/>
    </source>
</evidence>
<keyword evidence="11" id="KW-1133">Transmembrane helix</keyword>
<keyword evidence="7" id="KW-1015">Disulfide bond</keyword>
<comment type="subcellular location">
    <subcellularLocation>
        <location evidence="1">Cell membrane</location>
    </subcellularLocation>
</comment>
<evidence type="ECO:0008006" key="17">
    <source>
        <dbReference type="Google" id="ProtNLM"/>
    </source>
</evidence>
<dbReference type="AlphaFoldDB" id="A0A8C3XX31"/>
<dbReference type="PROSITE" id="PS50026">
    <property type="entry name" value="EGF_3"/>
    <property type="match status" value="1"/>
</dbReference>
<dbReference type="Ensembl" id="ENSCUST00005001050.1">
    <property type="protein sequence ID" value="ENSCUSP00005001001.1"/>
    <property type="gene ID" value="ENSCUSG00005000695.1"/>
</dbReference>
<evidence type="ECO:0000256" key="10">
    <source>
        <dbReference type="SAM" id="MobiDB-lite"/>
    </source>
</evidence>
<feature type="domain" description="EGF-like" evidence="14">
    <location>
        <begin position="126"/>
        <end position="165"/>
    </location>
</feature>
<feature type="compositionally biased region" description="Basic and acidic residues" evidence="10">
    <location>
        <begin position="444"/>
        <end position="455"/>
    </location>
</feature>
<keyword evidence="5" id="KW-0677">Repeat</keyword>
<feature type="region of interest" description="Disordered" evidence="10">
    <location>
        <begin position="399"/>
        <end position="476"/>
    </location>
</feature>
<dbReference type="PANTHER" id="PTHR24037:SF10">
    <property type="entry name" value="MUCIN-13"/>
    <property type="match status" value="1"/>
</dbReference>
<evidence type="ECO:0000313" key="15">
    <source>
        <dbReference type="Ensembl" id="ENSCUSP00005001001.1"/>
    </source>
</evidence>
<feature type="compositionally biased region" description="Polar residues" evidence="10">
    <location>
        <begin position="76"/>
        <end position="86"/>
    </location>
</feature>
<feature type="compositionally biased region" description="Low complexity" evidence="10">
    <location>
        <begin position="38"/>
        <end position="75"/>
    </location>
</feature>
<proteinExistence type="predicted"/>
<dbReference type="PANTHER" id="PTHR24037">
    <property type="entry name" value="HEART DEVELOPMENT PROTEIN WITH EGF-LIKE DOMAINS 1"/>
    <property type="match status" value="1"/>
</dbReference>
<evidence type="ECO:0000256" key="3">
    <source>
        <dbReference type="ARBA" id="ARBA00022536"/>
    </source>
</evidence>
<name>A0A8C3XX31_CATUS</name>
<keyword evidence="4 12" id="KW-0732">Signal</keyword>
<feature type="compositionally biased region" description="Polar residues" evidence="10">
    <location>
        <begin position="425"/>
        <end position="440"/>
    </location>
</feature>
<evidence type="ECO:0000256" key="8">
    <source>
        <dbReference type="ARBA" id="ARBA00023180"/>
    </source>
</evidence>
<keyword evidence="11" id="KW-0812">Transmembrane</keyword>
<feature type="domain" description="SEA" evidence="13">
    <location>
        <begin position="166"/>
        <end position="277"/>
    </location>
</feature>
<protein>
    <recommendedName>
        <fullName evidence="17">Mucin-13</fullName>
    </recommendedName>
</protein>
<evidence type="ECO:0000256" key="7">
    <source>
        <dbReference type="ARBA" id="ARBA00023157"/>
    </source>
</evidence>
<feature type="signal peptide" evidence="12">
    <location>
        <begin position="1"/>
        <end position="23"/>
    </location>
</feature>
<reference evidence="15" key="2">
    <citation type="submission" date="2025-08" db="UniProtKB">
        <authorList>
            <consortium name="Ensembl"/>
        </authorList>
    </citation>
    <scope>IDENTIFICATION</scope>
</reference>
<comment type="caution">
    <text evidence="9">Lacks conserved residue(s) required for the propagation of feature annotation.</text>
</comment>
<evidence type="ECO:0000259" key="13">
    <source>
        <dbReference type="PROSITE" id="PS50024"/>
    </source>
</evidence>
<keyword evidence="3 9" id="KW-0245">EGF-like domain</keyword>
<dbReference type="PROSITE" id="PS01186">
    <property type="entry name" value="EGF_2"/>
    <property type="match status" value="1"/>
</dbReference>
<evidence type="ECO:0000259" key="14">
    <source>
        <dbReference type="PROSITE" id="PS50026"/>
    </source>
</evidence>
<dbReference type="InterPro" id="IPR000742">
    <property type="entry name" value="EGF"/>
</dbReference>
<evidence type="ECO:0000256" key="6">
    <source>
        <dbReference type="ARBA" id="ARBA00023136"/>
    </source>
</evidence>
<feature type="compositionally biased region" description="Basic and acidic residues" evidence="10">
    <location>
        <begin position="408"/>
        <end position="419"/>
    </location>
</feature>
<feature type="region of interest" description="Disordered" evidence="10">
    <location>
        <begin position="20"/>
        <end position="130"/>
    </location>
</feature>
<gene>
    <name evidence="15" type="primary">MUC13</name>
</gene>
<feature type="compositionally biased region" description="Polar residues" evidence="10">
    <location>
        <begin position="20"/>
        <end position="36"/>
    </location>
</feature>
<keyword evidence="2" id="KW-1003">Cell membrane</keyword>
<dbReference type="PROSITE" id="PS50024">
    <property type="entry name" value="SEA"/>
    <property type="match status" value="1"/>
</dbReference>
<evidence type="ECO:0000256" key="9">
    <source>
        <dbReference type="PROSITE-ProRule" id="PRU00076"/>
    </source>
</evidence>
<evidence type="ECO:0000256" key="1">
    <source>
        <dbReference type="ARBA" id="ARBA00004236"/>
    </source>
</evidence>
<accession>A0A8C3XX31</accession>
<keyword evidence="16" id="KW-1185">Reference proteome</keyword>
<sequence length="476" mass="52816">MRRSVFLAVWLALVLSLSKESPAQEANSTTVTSDSILTAENNTSNETIETTRPTPRENNTSNETTVTTKPTPSENNTSNETAVTTKPTPSENNTSNETTVTTKPTPSENSTSNETTPSVETTTPTQKDFCKNNPCGKNSATCISLHSRHICQCQYGFYYNNENCYGGEAFPATIEVNANYTNSIQDVNSTEYETMFNKLSEFFSNAFTGLGDYKETVIVKIQPSSKSRSSVPVNVTVTNLFTWDSDVDNETVAEKVKGAINNESYVSSYAVARRCDFYGCDIKTTVCVEGTVPECKCLSDFEKTVWDDLSCSACSKNCSAEKHKYCVKENEVPRCKCMVNFKTVSEDCVPCSVGYSGEECTDSSELILIIVGTVLGAIILILVIVVSIVSVRAKNKRNPETKSLIKSGHSDRNTSDDRPSMFPRVQTTSGHTNPGYQPNNPYEMRSKNRDHFPERDYDDMYEISREPRGFRAQSRY</sequence>
<reference evidence="15" key="3">
    <citation type="submission" date="2025-09" db="UniProtKB">
        <authorList>
            <consortium name="Ensembl"/>
        </authorList>
    </citation>
    <scope>IDENTIFICATION</scope>
</reference>
<keyword evidence="6 11" id="KW-0472">Membrane</keyword>
<feature type="compositionally biased region" description="Low complexity" evidence="10">
    <location>
        <begin position="87"/>
        <end position="125"/>
    </location>
</feature>
<dbReference type="Proteomes" id="UP000694563">
    <property type="component" value="Chromosome 7"/>
</dbReference>
<evidence type="ECO:0000256" key="12">
    <source>
        <dbReference type="SAM" id="SignalP"/>
    </source>
</evidence>
<feature type="chain" id="PRO_5034289636" description="Mucin-13" evidence="12">
    <location>
        <begin position="24"/>
        <end position="476"/>
    </location>
</feature>
<evidence type="ECO:0000256" key="4">
    <source>
        <dbReference type="ARBA" id="ARBA00022729"/>
    </source>
</evidence>
<keyword evidence="8" id="KW-0325">Glycoprotein</keyword>
<reference evidence="15" key="1">
    <citation type="submission" date="2020-10" db="EMBL/GenBank/DDBJ databases">
        <title>Catharus ustulatus (Swainson's thrush) genome, bCatUst1, primary haplotype v2.</title>
        <authorList>
            <person name="Delmore K."/>
            <person name="Vafadar M."/>
            <person name="Formenti G."/>
            <person name="Chow W."/>
            <person name="Pelan S."/>
            <person name="Howe K."/>
            <person name="Rhie A."/>
            <person name="Mountcastle J."/>
            <person name="Haase B."/>
            <person name="Fedrigo O."/>
            <person name="Jarvis E.D."/>
        </authorList>
    </citation>
    <scope>NUCLEOTIDE SEQUENCE [LARGE SCALE GENOMIC DNA]</scope>
</reference>
<evidence type="ECO:0000313" key="16">
    <source>
        <dbReference type="Proteomes" id="UP000694563"/>
    </source>
</evidence>
<dbReference type="GO" id="GO:0005886">
    <property type="term" value="C:plasma membrane"/>
    <property type="evidence" value="ECO:0007669"/>
    <property type="project" value="UniProtKB-SubCell"/>
</dbReference>